<dbReference type="InterPro" id="IPR006480">
    <property type="entry name" value="Phage_holin_4_1"/>
</dbReference>
<feature type="transmembrane region" description="Helical" evidence="5">
    <location>
        <begin position="39"/>
        <end position="58"/>
    </location>
</feature>
<evidence type="ECO:0000256" key="4">
    <source>
        <dbReference type="ARBA" id="ARBA00023136"/>
    </source>
</evidence>
<proteinExistence type="predicted"/>
<evidence type="ECO:0000256" key="3">
    <source>
        <dbReference type="ARBA" id="ARBA00022989"/>
    </source>
</evidence>
<accession>A0A168E250</accession>
<evidence type="ECO:0000313" key="6">
    <source>
        <dbReference type="EMBL" id="KZL93573.1"/>
    </source>
</evidence>
<feature type="transmembrane region" description="Helical" evidence="5">
    <location>
        <begin position="12"/>
        <end position="33"/>
    </location>
</feature>
<evidence type="ECO:0000256" key="1">
    <source>
        <dbReference type="ARBA" id="ARBA00004141"/>
    </source>
</evidence>
<dbReference type="GO" id="GO:0016020">
    <property type="term" value="C:membrane"/>
    <property type="evidence" value="ECO:0007669"/>
    <property type="project" value="UniProtKB-SubCell"/>
</dbReference>
<reference evidence="6 7" key="1">
    <citation type="submission" date="2016-04" db="EMBL/GenBank/DDBJ databases">
        <title>Genome sequence of Clostridium magnum DSM 2767.</title>
        <authorList>
            <person name="Poehlein A."/>
            <person name="Uhlig R."/>
            <person name="Fischer R."/>
            <person name="Bahl H."/>
            <person name="Daniel R."/>
        </authorList>
    </citation>
    <scope>NUCLEOTIDE SEQUENCE [LARGE SCALE GENOMIC DNA]</scope>
    <source>
        <strain evidence="6 7">DSM 2767</strain>
    </source>
</reference>
<evidence type="ECO:0000313" key="7">
    <source>
        <dbReference type="Proteomes" id="UP000076603"/>
    </source>
</evidence>
<evidence type="ECO:0000256" key="2">
    <source>
        <dbReference type="ARBA" id="ARBA00022692"/>
    </source>
</evidence>
<gene>
    <name evidence="6" type="ORF">CLMAG_06190</name>
</gene>
<comment type="caution">
    <text evidence="6">The sequence shown here is derived from an EMBL/GenBank/DDBJ whole genome shotgun (WGS) entry which is preliminary data.</text>
</comment>
<dbReference type="RefSeq" id="WP_082831771.1">
    <property type="nucleotide sequence ID" value="NZ_FQXL01000031.1"/>
</dbReference>
<dbReference type="EMBL" id="LWAE01000001">
    <property type="protein sequence ID" value="KZL93573.1"/>
    <property type="molecule type" value="Genomic_DNA"/>
</dbReference>
<evidence type="ECO:0000256" key="5">
    <source>
        <dbReference type="SAM" id="Phobius"/>
    </source>
</evidence>
<organism evidence="6 7">
    <name type="scientific">Clostridium magnum DSM 2767</name>
    <dbReference type="NCBI Taxonomy" id="1121326"/>
    <lineage>
        <taxon>Bacteria</taxon>
        <taxon>Bacillati</taxon>
        <taxon>Bacillota</taxon>
        <taxon>Clostridia</taxon>
        <taxon>Eubacteriales</taxon>
        <taxon>Clostridiaceae</taxon>
        <taxon>Clostridium</taxon>
    </lineage>
</organism>
<keyword evidence="3 5" id="KW-1133">Transmembrane helix</keyword>
<dbReference type="AlphaFoldDB" id="A0A168E250"/>
<feature type="transmembrane region" description="Helical" evidence="5">
    <location>
        <begin position="78"/>
        <end position="99"/>
    </location>
</feature>
<name>A0A168E250_9CLOT</name>
<dbReference type="STRING" id="1121326.CLMAG_06190"/>
<keyword evidence="4 5" id="KW-0472">Membrane</keyword>
<keyword evidence="7" id="KW-1185">Reference proteome</keyword>
<dbReference type="Proteomes" id="UP000076603">
    <property type="component" value="Unassembled WGS sequence"/>
</dbReference>
<dbReference type="PATRIC" id="fig|1121326.3.peg.575"/>
<keyword evidence="2 5" id="KW-0812">Transmembrane</keyword>
<dbReference type="Pfam" id="PF05105">
    <property type="entry name" value="Phage_holin_4_1"/>
    <property type="match status" value="1"/>
</dbReference>
<protein>
    <submittedName>
        <fullName evidence="6">Holin family protein</fullName>
    </submittedName>
</protein>
<sequence>MEHFLDYLNEYFTGKTGAIGAAGAGMGTLFTWLFGSWEIGLKVLLTCMVLDYIMGLMCGTKDKQLSSNKGYLGLKKKFTMLIILILAVLIDRLLGQGWMFRTLVIYFYASMEGISILENAAKLGVPIPEKLKEILVQLKEGNKKELKKEEE</sequence>
<comment type="subcellular location">
    <subcellularLocation>
        <location evidence="1">Membrane</location>
        <topology evidence="1">Multi-pass membrane protein</topology>
    </subcellularLocation>
</comment>
<dbReference type="NCBIfam" id="TIGR01593">
    <property type="entry name" value="holin_tox_secr"/>
    <property type="match status" value="1"/>
</dbReference>